<comment type="caution">
    <text evidence="1">The sequence shown here is derived from an EMBL/GenBank/DDBJ whole genome shotgun (WGS) entry which is preliminary data.</text>
</comment>
<accession>A0ABX3GS21</accession>
<sequence>MRIFIFSDNTLQEAFERIQIAWQAERLGLELAVAELGYRVSGPCVLLGLGTSSSLERRKPIMVVSDHN</sequence>
<evidence type="ECO:0000313" key="2">
    <source>
        <dbReference type="Proteomes" id="UP000187412"/>
    </source>
</evidence>
<dbReference type="Proteomes" id="UP000187412">
    <property type="component" value="Unassembled WGS sequence"/>
</dbReference>
<protein>
    <submittedName>
        <fullName evidence="1">Uncharacterized protein</fullName>
    </submittedName>
</protein>
<dbReference type="EMBL" id="MPTB01000097">
    <property type="protein sequence ID" value="OMD35306.1"/>
    <property type="molecule type" value="Genomic_DNA"/>
</dbReference>
<proteinExistence type="predicted"/>
<organism evidence="1 2">
    <name type="scientific">Paenibacillus borealis</name>
    <dbReference type="NCBI Taxonomy" id="160799"/>
    <lineage>
        <taxon>Bacteria</taxon>
        <taxon>Bacillati</taxon>
        <taxon>Bacillota</taxon>
        <taxon>Bacilli</taxon>
        <taxon>Bacillales</taxon>
        <taxon>Paenibacillaceae</taxon>
        <taxon>Paenibacillus</taxon>
    </lineage>
</organism>
<evidence type="ECO:0000313" key="1">
    <source>
        <dbReference type="EMBL" id="OMD35306.1"/>
    </source>
</evidence>
<gene>
    <name evidence="1" type="ORF">BSK56_33095</name>
</gene>
<dbReference type="RefSeq" id="WP_076114593.1">
    <property type="nucleotide sequence ID" value="NZ_MPTB01000097.1"/>
</dbReference>
<keyword evidence="2" id="KW-1185">Reference proteome</keyword>
<reference evidence="1 2" key="1">
    <citation type="submission" date="2016-10" db="EMBL/GenBank/DDBJ databases">
        <title>Paenibacillus species isolates.</title>
        <authorList>
            <person name="Beno S.M."/>
        </authorList>
    </citation>
    <scope>NUCLEOTIDE SEQUENCE [LARGE SCALE GENOMIC DNA]</scope>
    <source>
        <strain evidence="1 2">FSL H7-0744</strain>
    </source>
</reference>
<name>A0ABX3GS21_PAEBO</name>